<feature type="transmembrane region" description="Helical" evidence="1">
    <location>
        <begin position="148"/>
        <end position="170"/>
    </location>
</feature>
<evidence type="ECO:0000313" key="3">
    <source>
        <dbReference type="Proteomes" id="UP001214576"/>
    </source>
</evidence>
<sequence length="230" mass="25878">MAAAAVPDLLICPGAQRILTVLCQLCSRDCTSDIHTGSTKHSLWATAEPCPLSWEKREKILDLKDRLNIQTADFEYGLREKSHKVPFEQREPTYGMVKINGNVHGNQFPKNAGCICKGRYDSVPYCAPCPEDPDIVEVISYAASSLEFHIVILFSQLLRYTLLTFVTVIVKRLQKRGAKRHPQTSDCKSHKVILKINWALSVQRKGLELNDKERQSTEGQQILCIVEASP</sequence>
<comment type="caution">
    <text evidence="2">The sequence shown here is derived from an EMBL/GenBank/DDBJ whole genome shotgun (WGS) entry which is preliminary data.</text>
</comment>
<reference evidence="2" key="1">
    <citation type="submission" date="2022-03" db="EMBL/GenBank/DDBJ databases">
        <title>Genomic analyses of argali, domestic sheep and their hybrids provide insights into chromosomal evolution, heterosis and genetic basis of agronomic traits.</title>
        <authorList>
            <person name="Li M."/>
        </authorList>
    </citation>
    <scope>NUCLEOTIDE SEQUENCE</scope>
    <source>
        <strain evidence="2">CAU-MHL-2022a</strain>
        <tissue evidence="2">Skin</tissue>
    </source>
</reference>
<accession>A0AAD4Y9F0</accession>
<protein>
    <submittedName>
        <fullName evidence="2">Uncharacterized protein</fullName>
    </submittedName>
</protein>
<dbReference type="AlphaFoldDB" id="A0AAD4Y9F0"/>
<keyword evidence="3" id="KW-1185">Reference proteome</keyword>
<organism evidence="2 3">
    <name type="scientific">Ovis ammon polii</name>
    <dbReference type="NCBI Taxonomy" id="230172"/>
    <lineage>
        <taxon>Eukaryota</taxon>
        <taxon>Metazoa</taxon>
        <taxon>Chordata</taxon>
        <taxon>Craniata</taxon>
        <taxon>Vertebrata</taxon>
        <taxon>Euteleostomi</taxon>
        <taxon>Mammalia</taxon>
        <taxon>Eutheria</taxon>
        <taxon>Laurasiatheria</taxon>
        <taxon>Artiodactyla</taxon>
        <taxon>Ruminantia</taxon>
        <taxon>Pecora</taxon>
        <taxon>Bovidae</taxon>
        <taxon>Caprinae</taxon>
        <taxon>Ovis</taxon>
    </lineage>
</organism>
<keyword evidence="1" id="KW-0812">Transmembrane</keyword>
<keyword evidence="1" id="KW-0472">Membrane</keyword>
<proteinExistence type="predicted"/>
<evidence type="ECO:0000313" key="2">
    <source>
        <dbReference type="EMBL" id="KAI4539548.1"/>
    </source>
</evidence>
<dbReference type="EMBL" id="JAKZEL010000010">
    <property type="protein sequence ID" value="KAI4539548.1"/>
    <property type="molecule type" value="Genomic_DNA"/>
</dbReference>
<dbReference type="Proteomes" id="UP001214576">
    <property type="component" value="Unassembled WGS sequence"/>
</dbReference>
<evidence type="ECO:0000256" key="1">
    <source>
        <dbReference type="SAM" id="Phobius"/>
    </source>
</evidence>
<gene>
    <name evidence="2" type="ORF">MG293_009943</name>
</gene>
<name>A0AAD4Y9F0_OVIAM</name>
<keyword evidence="1" id="KW-1133">Transmembrane helix</keyword>